<evidence type="ECO:0000256" key="1">
    <source>
        <dbReference type="SAM" id="MobiDB-lite"/>
    </source>
</evidence>
<feature type="region of interest" description="Disordered" evidence="1">
    <location>
        <begin position="45"/>
        <end position="78"/>
    </location>
</feature>
<organism evidence="2 3">
    <name type="scientific">Escallonia herrerae</name>
    <dbReference type="NCBI Taxonomy" id="1293975"/>
    <lineage>
        <taxon>Eukaryota</taxon>
        <taxon>Viridiplantae</taxon>
        <taxon>Streptophyta</taxon>
        <taxon>Embryophyta</taxon>
        <taxon>Tracheophyta</taxon>
        <taxon>Spermatophyta</taxon>
        <taxon>Magnoliopsida</taxon>
        <taxon>eudicotyledons</taxon>
        <taxon>Gunneridae</taxon>
        <taxon>Pentapetalae</taxon>
        <taxon>asterids</taxon>
        <taxon>campanulids</taxon>
        <taxon>Escalloniales</taxon>
        <taxon>Escalloniaceae</taxon>
        <taxon>Escallonia</taxon>
    </lineage>
</organism>
<accession>A0AA88WSQ7</accession>
<reference evidence="2" key="1">
    <citation type="submission" date="2022-12" db="EMBL/GenBank/DDBJ databases">
        <title>Draft genome assemblies for two species of Escallonia (Escalloniales).</title>
        <authorList>
            <person name="Chanderbali A."/>
            <person name="Dervinis C."/>
            <person name="Anghel I."/>
            <person name="Soltis D."/>
            <person name="Soltis P."/>
            <person name="Zapata F."/>
        </authorList>
    </citation>
    <scope>NUCLEOTIDE SEQUENCE</scope>
    <source>
        <strain evidence="2">UCBG64.0493</strain>
        <tissue evidence="2">Leaf</tissue>
    </source>
</reference>
<evidence type="ECO:0000313" key="2">
    <source>
        <dbReference type="EMBL" id="KAK3033311.1"/>
    </source>
</evidence>
<protein>
    <submittedName>
        <fullName evidence="2">Uncharacterized protein</fullName>
    </submittedName>
</protein>
<sequence>MVVDGLEARLDGILGDVGDGQWGNEVGVRKVGPVMEGKLLRLEGTPSLPQTIPQSQNKQAGVDVASEDEDDNEDQERQDRFVFEKPRLDFVQFDQMGPFEPLVLSLPGESPVVQSKDVNAKNFQLRT</sequence>
<evidence type="ECO:0000313" key="3">
    <source>
        <dbReference type="Proteomes" id="UP001188597"/>
    </source>
</evidence>
<dbReference type="EMBL" id="JAVXUP010000238">
    <property type="protein sequence ID" value="KAK3033311.1"/>
    <property type="molecule type" value="Genomic_DNA"/>
</dbReference>
<dbReference type="Proteomes" id="UP001188597">
    <property type="component" value="Unassembled WGS sequence"/>
</dbReference>
<proteinExistence type="predicted"/>
<keyword evidence="3" id="KW-1185">Reference proteome</keyword>
<feature type="compositionally biased region" description="Acidic residues" evidence="1">
    <location>
        <begin position="65"/>
        <end position="74"/>
    </location>
</feature>
<comment type="caution">
    <text evidence="2">The sequence shown here is derived from an EMBL/GenBank/DDBJ whole genome shotgun (WGS) entry which is preliminary data.</text>
</comment>
<gene>
    <name evidence="2" type="ORF">RJ639_033779</name>
</gene>
<name>A0AA88WSQ7_9ASTE</name>
<feature type="compositionally biased region" description="Polar residues" evidence="1">
    <location>
        <begin position="47"/>
        <end position="59"/>
    </location>
</feature>
<dbReference type="AlphaFoldDB" id="A0AA88WSQ7"/>